<dbReference type="PANTHER" id="PTHR37422:SF17">
    <property type="entry name" value="O-ANTIGEN LIGASE"/>
    <property type="match status" value="1"/>
</dbReference>
<evidence type="ECO:0000313" key="7">
    <source>
        <dbReference type="EMBL" id="XBQ23879.1"/>
    </source>
</evidence>
<name>A0AAU7N075_9FLAO</name>
<organism evidence="7">
    <name type="scientific">Flagellimonas sp. MMG031</name>
    <dbReference type="NCBI Taxonomy" id="3158549"/>
    <lineage>
        <taxon>Bacteria</taxon>
        <taxon>Pseudomonadati</taxon>
        <taxon>Bacteroidota</taxon>
        <taxon>Flavobacteriia</taxon>
        <taxon>Flavobacteriales</taxon>
        <taxon>Flavobacteriaceae</taxon>
        <taxon>Flagellimonas</taxon>
    </lineage>
</organism>
<feature type="transmembrane region" description="Helical" evidence="5">
    <location>
        <begin position="336"/>
        <end position="357"/>
    </location>
</feature>
<feature type="transmembrane region" description="Helical" evidence="5">
    <location>
        <begin position="238"/>
        <end position="257"/>
    </location>
</feature>
<dbReference type="InterPro" id="IPR007016">
    <property type="entry name" value="O-antigen_ligase-rel_domated"/>
</dbReference>
<keyword evidence="4 5" id="KW-0472">Membrane</keyword>
<feature type="transmembrane region" description="Helical" evidence="5">
    <location>
        <begin position="364"/>
        <end position="382"/>
    </location>
</feature>
<feature type="transmembrane region" description="Helical" evidence="5">
    <location>
        <begin position="59"/>
        <end position="77"/>
    </location>
</feature>
<dbReference type="GO" id="GO:0016020">
    <property type="term" value="C:membrane"/>
    <property type="evidence" value="ECO:0007669"/>
    <property type="project" value="UniProtKB-SubCell"/>
</dbReference>
<keyword evidence="2 5" id="KW-0812">Transmembrane</keyword>
<sequence>MINKLEKYRSTVFLCILILFFISLILAPNDINSKVLIGLVIVSLFYFSLESLKESLKHHFPLLLLFLLITISLVYTGDLPTGVQKIQRVLVIPLFFMVFPFANLSKRVSQQILTVFVFVVLTATVYSHIVVINSLLENGESTVRSLFNLNYSYLNLGNTLDLHPTYYAYFILFAISITISLLQKSKSLLIKSLYVLLILYFSFFIVHLSSRIGILALYFLLLFNVVLYIRASKSWKKGALILVAVHLALFAIVWNIGVTKYRIQHIFGFEYYNGYKVNDGQHKLRLWGAAIKSNHNFLFGNGMGDINSSLNQAYTNLDNKKALNENYNAHNQFIEYYVGLGIVGVLAFTYLLFYYGYAFLRAKNFLGLQFILITAILCLTESLWSRHHGIVFFVMALGVIWQLNKDETQISLS</sequence>
<feature type="transmembrane region" description="Helical" evidence="5">
    <location>
        <begin position="212"/>
        <end position="231"/>
    </location>
</feature>
<feature type="transmembrane region" description="Helical" evidence="5">
    <location>
        <begin position="89"/>
        <end position="105"/>
    </location>
</feature>
<feature type="transmembrane region" description="Helical" evidence="5">
    <location>
        <begin position="35"/>
        <end position="52"/>
    </location>
</feature>
<feature type="transmembrane region" description="Helical" evidence="5">
    <location>
        <begin position="189"/>
        <end position="206"/>
    </location>
</feature>
<feature type="domain" description="O-antigen ligase-related" evidence="6">
    <location>
        <begin position="197"/>
        <end position="348"/>
    </location>
</feature>
<dbReference type="GO" id="GO:0016874">
    <property type="term" value="F:ligase activity"/>
    <property type="evidence" value="ECO:0007669"/>
    <property type="project" value="UniProtKB-KW"/>
</dbReference>
<comment type="subcellular location">
    <subcellularLocation>
        <location evidence="1">Membrane</location>
        <topology evidence="1">Multi-pass membrane protein</topology>
    </subcellularLocation>
</comment>
<feature type="transmembrane region" description="Helical" evidence="5">
    <location>
        <begin position="112"/>
        <end position="136"/>
    </location>
</feature>
<dbReference type="RefSeq" id="WP_349352314.1">
    <property type="nucleotide sequence ID" value="NZ_CP157804.1"/>
</dbReference>
<evidence type="ECO:0000256" key="4">
    <source>
        <dbReference type="ARBA" id="ARBA00023136"/>
    </source>
</evidence>
<keyword evidence="7" id="KW-0436">Ligase</keyword>
<evidence type="ECO:0000256" key="3">
    <source>
        <dbReference type="ARBA" id="ARBA00022989"/>
    </source>
</evidence>
<gene>
    <name evidence="7" type="ORF">ABNE31_02925</name>
</gene>
<protein>
    <submittedName>
        <fullName evidence="7">O-antigen ligase family protein</fullName>
    </submittedName>
</protein>
<dbReference type="PANTHER" id="PTHR37422">
    <property type="entry name" value="TEICHURONIC ACID BIOSYNTHESIS PROTEIN TUAE"/>
    <property type="match status" value="1"/>
</dbReference>
<evidence type="ECO:0000256" key="2">
    <source>
        <dbReference type="ARBA" id="ARBA00022692"/>
    </source>
</evidence>
<dbReference type="InterPro" id="IPR051533">
    <property type="entry name" value="WaaL-like"/>
</dbReference>
<dbReference type="Pfam" id="PF04932">
    <property type="entry name" value="Wzy_C"/>
    <property type="match status" value="1"/>
</dbReference>
<accession>A0AAU7N075</accession>
<reference evidence="7" key="1">
    <citation type="submission" date="2024-05" db="EMBL/GenBank/DDBJ databases">
        <title>Draft Genome Sequences of Flagellimonas sp. MMG031 and Marinobacter sp. MMG032 Isolated from the dinoflagellate Symbiodinium pilosum.</title>
        <authorList>
            <person name="Shikuma N.J."/>
            <person name="Farrell M.V."/>
        </authorList>
    </citation>
    <scope>NUCLEOTIDE SEQUENCE</scope>
    <source>
        <strain evidence="7">MMG031</strain>
    </source>
</reference>
<proteinExistence type="predicted"/>
<dbReference type="KEGG" id="fld:ABNE31_02925"/>
<evidence type="ECO:0000256" key="1">
    <source>
        <dbReference type="ARBA" id="ARBA00004141"/>
    </source>
</evidence>
<dbReference type="EMBL" id="CP157804">
    <property type="protein sequence ID" value="XBQ23879.1"/>
    <property type="molecule type" value="Genomic_DNA"/>
</dbReference>
<keyword evidence="3 5" id="KW-1133">Transmembrane helix</keyword>
<evidence type="ECO:0000259" key="6">
    <source>
        <dbReference type="Pfam" id="PF04932"/>
    </source>
</evidence>
<dbReference type="AlphaFoldDB" id="A0AAU7N075"/>
<evidence type="ECO:0000256" key="5">
    <source>
        <dbReference type="SAM" id="Phobius"/>
    </source>
</evidence>
<feature type="transmembrane region" description="Helical" evidence="5">
    <location>
        <begin position="166"/>
        <end position="182"/>
    </location>
</feature>
<feature type="transmembrane region" description="Helical" evidence="5">
    <location>
        <begin position="12"/>
        <end position="29"/>
    </location>
</feature>